<dbReference type="GO" id="GO:0022857">
    <property type="term" value="F:transmembrane transporter activity"/>
    <property type="evidence" value="ECO:0007669"/>
    <property type="project" value="InterPro"/>
</dbReference>
<dbReference type="EMBL" id="KN822974">
    <property type="protein sequence ID" value="KIO30218.1"/>
    <property type="molecule type" value="Genomic_DNA"/>
</dbReference>
<comment type="subcellular location">
    <subcellularLocation>
        <location evidence="1">Membrane</location>
        <topology evidence="1">Multi-pass membrane protein</topology>
    </subcellularLocation>
</comment>
<feature type="transmembrane region" description="Helical" evidence="6">
    <location>
        <begin position="435"/>
        <end position="453"/>
    </location>
</feature>
<feature type="transmembrane region" description="Helical" evidence="6">
    <location>
        <begin position="107"/>
        <end position="125"/>
    </location>
</feature>
<keyword evidence="5 6" id="KW-0472">Membrane</keyword>
<dbReference type="Proteomes" id="UP000054248">
    <property type="component" value="Unassembled WGS sequence"/>
</dbReference>
<dbReference type="HOGENOM" id="CLU_001265_10_2_1"/>
<evidence type="ECO:0000256" key="6">
    <source>
        <dbReference type="SAM" id="Phobius"/>
    </source>
</evidence>
<feature type="transmembrane region" description="Helical" evidence="6">
    <location>
        <begin position="300"/>
        <end position="318"/>
    </location>
</feature>
<organism evidence="8 9">
    <name type="scientific">Tulasnella calospora MUT 4182</name>
    <dbReference type="NCBI Taxonomy" id="1051891"/>
    <lineage>
        <taxon>Eukaryota</taxon>
        <taxon>Fungi</taxon>
        <taxon>Dikarya</taxon>
        <taxon>Basidiomycota</taxon>
        <taxon>Agaricomycotina</taxon>
        <taxon>Agaricomycetes</taxon>
        <taxon>Cantharellales</taxon>
        <taxon>Tulasnellaceae</taxon>
        <taxon>Tulasnella</taxon>
    </lineage>
</organism>
<dbReference type="PROSITE" id="PS50850">
    <property type="entry name" value="MFS"/>
    <property type="match status" value="1"/>
</dbReference>
<keyword evidence="2" id="KW-0813">Transport</keyword>
<gene>
    <name evidence="8" type="ORF">M407DRAFT_14366</name>
</gene>
<dbReference type="SUPFAM" id="SSF103473">
    <property type="entry name" value="MFS general substrate transporter"/>
    <property type="match status" value="1"/>
</dbReference>
<evidence type="ECO:0000313" key="8">
    <source>
        <dbReference type="EMBL" id="KIO30218.1"/>
    </source>
</evidence>
<feature type="transmembrane region" description="Helical" evidence="6">
    <location>
        <begin position="268"/>
        <end position="288"/>
    </location>
</feature>
<name>A0A0C3L8Q3_9AGAM</name>
<dbReference type="OrthoDB" id="196650at2759"/>
<dbReference type="PANTHER" id="PTHR23504">
    <property type="entry name" value="MAJOR FACILITATOR SUPERFAMILY DOMAIN-CONTAINING PROTEIN 10"/>
    <property type="match status" value="1"/>
</dbReference>
<evidence type="ECO:0000259" key="7">
    <source>
        <dbReference type="PROSITE" id="PS50850"/>
    </source>
</evidence>
<keyword evidence="4 6" id="KW-1133">Transmembrane helix</keyword>
<evidence type="ECO:0000256" key="3">
    <source>
        <dbReference type="ARBA" id="ARBA00022692"/>
    </source>
</evidence>
<dbReference type="InterPro" id="IPR020846">
    <property type="entry name" value="MFS_dom"/>
</dbReference>
<feature type="transmembrane region" description="Helical" evidence="6">
    <location>
        <begin position="361"/>
        <end position="380"/>
    </location>
</feature>
<dbReference type="AlphaFoldDB" id="A0A0C3L8Q3"/>
<feature type="transmembrane region" description="Helical" evidence="6">
    <location>
        <begin position="204"/>
        <end position="226"/>
    </location>
</feature>
<evidence type="ECO:0000313" key="9">
    <source>
        <dbReference type="Proteomes" id="UP000054248"/>
    </source>
</evidence>
<evidence type="ECO:0000256" key="4">
    <source>
        <dbReference type="ARBA" id="ARBA00022989"/>
    </source>
</evidence>
<dbReference type="Pfam" id="PF07690">
    <property type="entry name" value="MFS_1"/>
    <property type="match status" value="1"/>
</dbReference>
<feature type="domain" description="Major facilitator superfamily (MFS) profile" evidence="7">
    <location>
        <begin position="9"/>
        <end position="458"/>
    </location>
</feature>
<dbReference type="Gene3D" id="1.20.1250.20">
    <property type="entry name" value="MFS general substrate transporter like domains"/>
    <property type="match status" value="1"/>
</dbReference>
<feature type="transmembrane region" description="Helical" evidence="6">
    <location>
        <begin position="330"/>
        <end position="349"/>
    </location>
</feature>
<dbReference type="STRING" id="1051891.A0A0C3L8Q3"/>
<reference evidence="8 9" key="1">
    <citation type="submission" date="2014-04" db="EMBL/GenBank/DDBJ databases">
        <authorList>
            <consortium name="DOE Joint Genome Institute"/>
            <person name="Kuo A."/>
            <person name="Girlanda M."/>
            <person name="Perotto S."/>
            <person name="Kohler A."/>
            <person name="Nagy L.G."/>
            <person name="Floudas D."/>
            <person name="Copeland A."/>
            <person name="Barry K.W."/>
            <person name="Cichocki N."/>
            <person name="Veneault-Fourrey C."/>
            <person name="LaButti K."/>
            <person name="Lindquist E.A."/>
            <person name="Lipzen A."/>
            <person name="Lundell T."/>
            <person name="Morin E."/>
            <person name="Murat C."/>
            <person name="Sun H."/>
            <person name="Tunlid A."/>
            <person name="Henrissat B."/>
            <person name="Grigoriev I.V."/>
            <person name="Hibbett D.S."/>
            <person name="Martin F."/>
            <person name="Nordberg H.P."/>
            <person name="Cantor M.N."/>
            <person name="Hua S.X."/>
        </authorList>
    </citation>
    <scope>NUCLEOTIDE SEQUENCE [LARGE SCALE GENOMIC DNA]</scope>
    <source>
        <strain evidence="8 9">MUT 4182</strain>
    </source>
</reference>
<dbReference type="InterPro" id="IPR011701">
    <property type="entry name" value="MFS"/>
</dbReference>
<protein>
    <recommendedName>
        <fullName evidence="7">Major facilitator superfamily (MFS) profile domain-containing protein</fullName>
    </recommendedName>
</protein>
<dbReference type="PANTHER" id="PTHR23504:SF31">
    <property type="entry name" value="MAJOR FACILITATOR SUPERFAMILY DOMAIN-CONTAINING PROTEIN 10"/>
    <property type="match status" value="1"/>
</dbReference>
<feature type="transmembrane region" description="Helical" evidence="6">
    <location>
        <begin position="164"/>
        <end position="184"/>
    </location>
</feature>
<evidence type="ECO:0000256" key="2">
    <source>
        <dbReference type="ARBA" id="ARBA00022448"/>
    </source>
</evidence>
<dbReference type="InterPro" id="IPR036259">
    <property type="entry name" value="MFS_trans_sf"/>
</dbReference>
<keyword evidence="9" id="KW-1185">Reference proteome</keyword>
<evidence type="ECO:0000256" key="1">
    <source>
        <dbReference type="ARBA" id="ARBA00004141"/>
    </source>
</evidence>
<dbReference type="GO" id="GO:0016020">
    <property type="term" value="C:membrane"/>
    <property type="evidence" value="ECO:0007669"/>
    <property type="project" value="UniProtKB-SubCell"/>
</dbReference>
<sequence>MALSVQKTIFLSLLLDLFAFTIPLPLFPRLVQWYISKEKESSGLTVKTLEVVGSIRSALLGDEFAGDRSRWDTVLLGGLMGSLFSALQCIISPHLGHLSDKYGRKPVLLVTMIGNVLSAVVWIQSTSFASFLLSRAIGGLSEGNVQLSIAIISDVTSQETRSRGLSLVGIAFAVCFCIGPPLGAWFSTHPLPISAFRNLDLNVYATPALLSLILLLVEIVLLVVALPETRQIATSSAEGKQATSSDSSKAAKASATERLSALRRLGRIHLLFLALFSGVEFTLTFLSFDLFDWNNAQNGRLLMTIGIVSALLQGGYVRRAKFAEAALARRGVFTCAVATGILATLPTLAGGNASKGRATSLLYVAAVFLAFTSATVVNALNAMASMQCDDAGVAAVHPELAKGKALGRHRSAGQLGRAIGPLLACAAYWTVGPAITYGVGAVAMTALFASMRMDRVLNKGPQKKTD</sequence>
<reference evidence="9" key="2">
    <citation type="submission" date="2015-01" db="EMBL/GenBank/DDBJ databases">
        <title>Evolutionary Origins and Diversification of the Mycorrhizal Mutualists.</title>
        <authorList>
            <consortium name="DOE Joint Genome Institute"/>
            <consortium name="Mycorrhizal Genomics Consortium"/>
            <person name="Kohler A."/>
            <person name="Kuo A."/>
            <person name="Nagy L.G."/>
            <person name="Floudas D."/>
            <person name="Copeland A."/>
            <person name="Barry K.W."/>
            <person name="Cichocki N."/>
            <person name="Veneault-Fourrey C."/>
            <person name="LaButti K."/>
            <person name="Lindquist E.A."/>
            <person name="Lipzen A."/>
            <person name="Lundell T."/>
            <person name="Morin E."/>
            <person name="Murat C."/>
            <person name="Riley R."/>
            <person name="Ohm R."/>
            <person name="Sun H."/>
            <person name="Tunlid A."/>
            <person name="Henrissat B."/>
            <person name="Grigoriev I.V."/>
            <person name="Hibbett D.S."/>
            <person name="Martin F."/>
        </authorList>
    </citation>
    <scope>NUCLEOTIDE SEQUENCE [LARGE SCALE GENOMIC DNA]</scope>
    <source>
        <strain evidence="9">MUT 4182</strain>
    </source>
</reference>
<accession>A0A0C3L8Q3</accession>
<evidence type="ECO:0000256" key="5">
    <source>
        <dbReference type="ARBA" id="ARBA00023136"/>
    </source>
</evidence>
<feature type="transmembrane region" description="Helical" evidence="6">
    <location>
        <begin position="74"/>
        <end position="95"/>
    </location>
</feature>
<keyword evidence="3 6" id="KW-0812">Transmembrane</keyword>
<proteinExistence type="predicted"/>